<feature type="compositionally biased region" description="Basic and acidic residues" evidence="1">
    <location>
        <begin position="273"/>
        <end position="284"/>
    </location>
</feature>
<dbReference type="RefSeq" id="XP_005108896.1">
    <property type="nucleotide sequence ID" value="XM_005108839.3"/>
</dbReference>
<dbReference type="GeneID" id="101851224"/>
<sequence>MCKRKPLLRGRGPSDFTSRKWQNQRMSSFRTRNADDKLAVIGYPFQFCLSLAPPPEIGDYEEDYGKPLIVLSTEPAVPTLGRPYSLSQYPTAKHFIGRHRFLQERYGDRTCTQPFLPFLVKEVSPEVDALRDVDHLRWLRNRRGWKPGRRQQRGERRPVPEKLSPLDGLELNMARPRDEKEEDEEALNSTGLGVPKVKAGAVLIEGKVKGCDHRRGCGRPVGFTLLRQIPRTKMTAPLAKMLKRKSTCHRWTPPHSSTKAAPRRGSQKGGGASDHDKDCEEERPPLLPVSLSRPSLLRKPYSPLVEEDEIGQA</sequence>
<accession>A0ABM0K501</accession>
<gene>
    <name evidence="3" type="primary">LOC101851224</name>
</gene>
<keyword evidence="2" id="KW-1185">Reference proteome</keyword>
<evidence type="ECO:0000313" key="2">
    <source>
        <dbReference type="Proteomes" id="UP000694888"/>
    </source>
</evidence>
<dbReference type="Proteomes" id="UP000694888">
    <property type="component" value="Unplaced"/>
</dbReference>
<name>A0ABM0K501_APLCA</name>
<evidence type="ECO:0000313" key="3">
    <source>
        <dbReference type="RefSeq" id="XP_005108896.1"/>
    </source>
</evidence>
<reference evidence="3" key="1">
    <citation type="submission" date="2025-08" db="UniProtKB">
        <authorList>
            <consortium name="RefSeq"/>
        </authorList>
    </citation>
    <scope>IDENTIFICATION</scope>
</reference>
<proteinExistence type="predicted"/>
<feature type="compositionally biased region" description="Low complexity" evidence="1">
    <location>
        <begin position="288"/>
        <end position="304"/>
    </location>
</feature>
<evidence type="ECO:0000256" key="1">
    <source>
        <dbReference type="SAM" id="MobiDB-lite"/>
    </source>
</evidence>
<organism evidence="2 3">
    <name type="scientific">Aplysia californica</name>
    <name type="common">California sea hare</name>
    <dbReference type="NCBI Taxonomy" id="6500"/>
    <lineage>
        <taxon>Eukaryota</taxon>
        <taxon>Metazoa</taxon>
        <taxon>Spiralia</taxon>
        <taxon>Lophotrochozoa</taxon>
        <taxon>Mollusca</taxon>
        <taxon>Gastropoda</taxon>
        <taxon>Heterobranchia</taxon>
        <taxon>Euthyneura</taxon>
        <taxon>Tectipleura</taxon>
        <taxon>Aplysiida</taxon>
        <taxon>Aplysioidea</taxon>
        <taxon>Aplysiidae</taxon>
        <taxon>Aplysia</taxon>
    </lineage>
</organism>
<protein>
    <submittedName>
        <fullName evidence="3">Uncharacterized protein LOC101851224</fullName>
    </submittedName>
</protein>
<feature type="region of interest" description="Disordered" evidence="1">
    <location>
        <begin position="147"/>
        <end position="192"/>
    </location>
</feature>
<feature type="region of interest" description="Disordered" evidence="1">
    <location>
        <begin position="1"/>
        <end position="22"/>
    </location>
</feature>
<feature type="region of interest" description="Disordered" evidence="1">
    <location>
        <begin position="243"/>
        <end position="313"/>
    </location>
</feature>